<dbReference type="Proteomes" id="UP000176422">
    <property type="component" value="Unassembled WGS sequence"/>
</dbReference>
<name>A0A1F8DX54_9BACT</name>
<protein>
    <recommendedName>
        <fullName evidence="4">Addiction module toxin RelE</fullName>
    </recommendedName>
</protein>
<comment type="caution">
    <text evidence="2">The sequence shown here is derived from an EMBL/GenBank/DDBJ whole genome shotgun (WGS) entry which is preliminary data.</text>
</comment>
<evidence type="ECO:0008006" key="4">
    <source>
        <dbReference type="Google" id="ProtNLM"/>
    </source>
</evidence>
<sequence>MNFDTAHDFERDCKRLAKRYRSLEEDIGELKKVLALFPIGNGKHFATLVETDMVKIVKARLFCRYLKGSSLRVIYAYNEEAEHINFIELYFKGDQEMEDETRIKAYLKI</sequence>
<evidence type="ECO:0000313" key="3">
    <source>
        <dbReference type="Proteomes" id="UP000176422"/>
    </source>
</evidence>
<dbReference type="EMBL" id="MGIT01000001">
    <property type="protein sequence ID" value="OGM93134.1"/>
    <property type="molecule type" value="Genomic_DNA"/>
</dbReference>
<organism evidence="2 3">
    <name type="scientific">Candidatus Wolfebacteria bacterium RIFOXYB1_FULL_54_12</name>
    <dbReference type="NCBI Taxonomy" id="1802559"/>
    <lineage>
        <taxon>Bacteria</taxon>
        <taxon>Candidatus Wolfeibacteriota</taxon>
    </lineage>
</organism>
<accession>A0A1F8DX54</accession>
<feature type="coiled-coil region" evidence="1">
    <location>
        <begin position="6"/>
        <end position="33"/>
    </location>
</feature>
<keyword evidence="1" id="KW-0175">Coiled coil</keyword>
<evidence type="ECO:0000256" key="1">
    <source>
        <dbReference type="SAM" id="Coils"/>
    </source>
</evidence>
<reference evidence="2 3" key="1">
    <citation type="journal article" date="2016" name="Nat. Commun.">
        <title>Thousands of microbial genomes shed light on interconnected biogeochemical processes in an aquifer system.</title>
        <authorList>
            <person name="Anantharaman K."/>
            <person name="Brown C.T."/>
            <person name="Hug L.A."/>
            <person name="Sharon I."/>
            <person name="Castelle C.J."/>
            <person name="Probst A.J."/>
            <person name="Thomas B.C."/>
            <person name="Singh A."/>
            <person name="Wilkins M.J."/>
            <person name="Karaoz U."/>
            <person name="Brodie E.L."/>
            <person name="Williams K.H."/>
            <person name="Hubbard S.S."/>
            <person name="Banfield J.F."/>
        </authorList>
    </citation>
    <scope>NUCLEOTIDE SEQUENCE [LARGE SCALE GENOMIC DNA]</scope>
</reference>
<proteinExistence type="predicted"/>
<dbReference type="STRING" id="1802559.A2372_01850"/>
<dbReference type="AlphaFoldDB" id="A0A1F8DX54"/>
<evidence type="ECO:0000313" key="2">
    <source>
        <dbReference type="EMBL" id="OGM93134.1"/>
    </source>
</evidence>
<gene>
    <name evidence="2" type="ORF">A2372_01850</name>
</gene>